<sequence>MAWWKQVVASAVVALAALIAWIAWMPEARPMLERVGVWPVLEATGTLDALAAIGITPAEAPQAAGGPGGPPGMAGGPTPVIAAEVIATQRTATVSAIGTGQALRSVAVTPEAPGRLVEVRVRPGDRVTAGDLLARLDAEAERIALDRAELMLEDARDTAVRLRSLRGVGASDVQIRDAERAVRGAELSLAQAALDLRRRDIVAPIDGIVGFVPAEVGNQVTTASEITRIDDRSVLLVSFLVPERHVRDLAPGTAIVAQPLGSFGTDLDGQIRNIDSRVQVASRSLTVEAEIANPDDALRAGMAFAISVTLPGEMLPAVDPLAIQWGREGAFVWAVRDETSVRVPVRIVQRTSNSVLVQADLETGDLVVREGVQSLRDGGPVAVRDTVRPDEVDEGAAAGAPLATVTTSEG</sequence>
<organism evidence="6 7">
    <name type="scientific">Rhodobaculum claviforme</name>
    <dbReference type="NCBI Taxonomy" id="1549854"/>
    <lineage>
        <taxon>Bacteria</taxon>
        <taxon>Pseudomonadati</taxon>
        <taxon>Pseudomonadota</taxon>
        <taxon>Alphaproteobacteria</taxon>
        <taxon>Rhodobacterales</taxon>
        <taxon>Paracoccaceae</taxon>
        <taxon>Rhodobaculum</taxon>
    </lineage>
</organism>
<feature type="domain" description="CusB-like beta-barrel" evidence="5">
    <location>
        <begin position="239"/>
        <end position="308"/>
    </location>
</feature>
<evidence type="ECO:0000313" key="7">
    <source>
        <dbReference type="Proteomes" id="UP000706333"/>
    </source>
</evidence>
<feature type="coiled-coil region" evidence="2">
    <location>
        <begin position="133"/>
        <end position="165"/>
    </location>
</feature>
<evidence type="ECO:0000259" key="5">
    <source>
        <dbReference type="Pfam" id="PF25954"/>
    </source>
</evidence>
<evidence type="ECO:0000256" key="3">
    <source>
        <dbReference type="SAM" id="Phobius"/>
    </source>
</evidence>
<dbReference type="InterPro" id="IPR058625">
    <property type="entry name" value="MdtA-like_BSH"/>
</dbReference>
<keyword evidence="2" id="KW-0175">Coiled coil</keyword>
<feature type="transmembrane region" description="Helical" evidence="3">
    <location>
        <begin position="6"/>
        <end position="24"/>
    </location>
</feature>
<dbReference type="CDD" id="cd00298">
    <property type="entry name" value="ACD_sHsps_p23-like"/>
    <property type="match status" value="1"/>
</dbReference>
<name>A0A934WI87_9RHOB</name>
<reference evidence="6" key="2">
    <citation type="journal article" date="2020" name="Microorganisms">
        <title>Osmotic Adaptation and Compatible Solute Biosynthesis of Phototrophic Bacteria as Revealed from Genome Analyses.</title>
        <authorList>
            <person name="Imhoff J.F."/>
            <person name="Rahn T."/>
            <person name="Kunzel S."/>
            <person name="Keller A."/>
            <person name="Neulinger S.C."/>
        </authorList>
    </citation>
    <scope>NUCLEOTIDE SEQUENCE</scope>
    <source>
        <strain evidence="6">LMG 28126</strain>
    </source>
</reference>
<dbReference type="InterPro" id="IPR006143">
    <property type="entry name" value="RND_pump_MFP"/>
</dbReference>
<dbReference type="RefSeq" id="WP_201155991.1">
    <property type="nucleotide sequence ID" value="NZ_NHSD01000117.1"/>
</dbReference>
<dbReference type="SUPFAM" id="SSF111369">
    <property type="entry name" value="HlyD-like secretion proteins"/>
    <property type="match status" value="1"/>
</dbReference>
<comment type="caution">
    <text evidence="6">The sequence shown here is derived from an EMBL/GenBank/DDBJ whole genome shotgun (WGS) entry which is preliminary data.</text>
</comment>
<dbReference type="Pfam" id="PF25954">
    <property type="entry name" value="Beta-barrel_RND_2"/>
    <property type="match status" value="1"/>
</dbReference>
<keyword evidence="3" id="KW-0472">Membrane</keyword>
<dbReference type="NCBIfam" id="TIGR01730">
    <property type="entry name" value="RND_mfp"/>
    <property type="match status" value="1"/>
</dbReference>
<protein>
    <recommendedName>
        <fullName evidence="8">RND family efflux transporter, MFP subunit</fullName>
    </recommendedName>
</protein>
<evidence type="ECO:0000256" key="2">
    <source>
        <dbReference type="SAM" id="Coils"/>
    </source>
</evidence>
<feature type="domain" description="Multidrug resistance protein MdtA-like barrel-sandwich hybrid" evidence="4">
    <location>
        <begin position="104"/>
        <end position="225"/>
    </location>
</feature>
<dbReference type="InterPro" id="IPR058792">
    <property type="entry name" value="Beta-barrel_RND_2"/>
</dbReference>
<gene>
    <name evidence="6" type="ORF">CCR87_02885</name>
</gene>
<dbReference type="Proteomes" id="UP000706333">
    <property type="component" value="Unassembled WGS sequence"/>
</dbReference>
<keyword evidence="3" id="KW-0812">Transmembrane</keyword>
<accession>A0A934WI87</accession>
<keyword evidence="3" id="KW-1133">Transmembrane helix</keyword>
<evidence type="ECO:0000256" key="1">
    <source>
        <dbReference type="ARBA" id="ARBA00009477"/>
    </source>
</evidence>
<dbReference type="AlphaFoldDB" id="A0A934WI87"/>
<dbReference type="GO" id="GO:0015562">
    <property type="term" value="F:efflux transmembrane transporter activity"/>
    <property type="evidence" value="ECO:0007669"/>
    <property type="project" value="TreeGrafter"/>
</dbReference>
<evidence type="ECO:0008006" key="8">
    <source>
        <dbReference type="Google" id="ProtNLM"/>
    </source>
</evidence>
<keyword evidence="7" id="KW-1185">Reference proteome</keyword>
<dbReference type="GO" id="GO:1990281">
    <property type="term" value="C:efflux pump complex"/>
    <property type="evidence" value="ECO:0007669"/>
    <property type="project" value="TreeGrafter"/>
</dbReference>
<dbReference type="Gene3D" id="1.10.287.470">
    <property type="entry name" value="Helix hairpin bin"/>
    <property type="match status" value="1"/>
</dbReference>
<dbReference type="Gene3D" id="2.40.50.100">
    <property type="match status" value="1"/>
</dbReference>
<dbReference type="Pfam" id="PF25917">
    <property type="entry name" value="BSH_RND"/>
    <property type="match status" value="1"/>
</dbReference>
<dbReference type="EMBL" id="NHSD01000117">
    <property type="protein sequence ID" value="MBK5926308.1"/>
    <property type="molecule type" value="Genomic_DNA"/>
</dbReference>
<dbReference type="Gene3D" id="2.40.420.20">
    <property type="match status" value="1"/>
</dbReference>
<dbReference type="PANTHER" id="PTHR30469:SF13">
    <property type="entry name" value="HAE1 FAMILY EFFLUX PUMP MFP COMPONENT"/>
    <property type="match status" value="1"/>
</dbReference>
<dbReference type="PANTHER" id="PTHR30469">
    <property type="entry name" value="MULTIDRUG RESISTANCE PROTEIN MDTA"/>
    <property type="match status" value="1"/>
</dbReference>
<reference evidence="6" key="1">
    <citation type="submission" date="2017-05" db="EMBL/GenBank/DDBJ databases">
        <authorList>
            <person name="Imhoff J.F."/>
            <person name="Rahn T."/>
            <person name="Kuenzel S."/>
            <person name="Neulinger S.C."/>
        </authorList>
    </citation>
    <scope>NUCLEOTIDE SEQUENCE</scope>
    <source>
        <strain evidence="6">LMG 28126</strain>
    </source>
</reference>
<comment type="similarity">
    <text evidence="1">Belongs to the membrane fusion protein (MFP) (TC 8.A.1) family.</text>
</comment>
<proteinExistence type="inferred from homology"/>
<evidence type="ECO:0000313" key="6">
    <source>
        <dbReference type="EMBL" id="MBK5926308.1"/>
    </source>
</evidence>
<evidence type="ECO:0000259" key="4">
    <source>
        <dbReference type="Pfam" id="PF25917"/>
    </source>
</evidence>
<dbReference type="Gene3D" id="2.40.30.170">
    <property type="match status" value="1"/>
</dbReference>